<evidence type="ECO:0000313" key="3">
    <source>
        <dbReference type="Proteomes" id="UP001183202"/>
    </source>
</evidence>
<proteinExistence type="predicted"/>
<gene>
    <name evidence="2" type="ORF">RM445_32125</name>
</gene>
<keyword evidence="3" id="KW-1185">Reference proteome</keyword>
<comment type="caution">
    <text evidence="2">The sequence shown here is derived from an EMBL/GenBank/DDBJ whole genome shotgun (WGS) entry which is preliminary data.</text>
</comment>
<sequence>AKLASTSAVPSRRPRAAAAKAGNGDARVQISESRLTRCGWSSGDLLGDLSAPGVSDHVDVGQVEAVQHGDDVVGQPRSPAPACRRPPRVRAGRT</sequence>
<accession>A0ABU2NKZ7</accession>
<evidence type="ECO:0000313" key="2">
    <source>
        <dbReference type="EMBL" id="MDT0354118.1"/>
    </source>
</evidence>
<feature type="compositionally biased region" description="Low complexity" evidence="1">
    <location>
        <begin position="1"/>
        <end position="21"/>
    </location>
</feature>
<feature type="region of interest" description="Disordered" evidence="1">
    <location>
        <begin position="70"/>
        <end position="94"/>
    </location>
</feature>
<feature type="non-terminal residue" evidence="2">
    <location>
        <position position="1"/>
    </location>
</feature>
<organism evidence="2 3">
    <name type="scientific">Pseudonocardia charpentierae</name>
    <dbReference type="NCBI Taxonomy" id="3075545"/>
    <lineage>
        <taxon>Bacteria</taxon>
        <taxon>Bacillati</taxon>
        <taxon>Actinomycetota</taxon>
        <taxon>Actinomycetes</taxon>
        <taxon>Pseudonocardiales</taxon>
        <taxon>Pseudonocardiaceae</taxon>
        <taxon>Pseudonocardia</taxon>
    </lineage>
</organism>
<reference evidence="3" key="1">
    <citation type="submission" date="2023-07" db="EMBL/GenBank/DDBJ databases">
        <title>30 novel species of actinomycetes from the DSMZ collection.</title>
        <authorList>
            <person name="Nouioui I."/>
        </authorList>
    </citation>
    <scope>NUCLEOTIDE SEQUENCE [LARGE SCALE GENOMIC DNA]</scope>
    <source>
        <strain evidence="3">DSM 45834</strain>
    </source>
</reference>
<dbReference type="Proteomes" id="UP001183202">
    <property type="component" value="Unassembled WGS sequence"/>
</dbReference>
<name>A0ABU2NKZ7_9PSEU</name>
<evidence type="ECO:0000256" key="1">
    <source>
        <dbReference type="SAM" id="MobiDB-lite"/>
    </source>
</evidence>
<feature type="region of interest" description="Disordered" evidence="1">
    <location>
        <begin position="1"/>
        <end position="25"/>
    </location>
</feature>
<dbReference type="EMBL" id="JAVREJ010000117">
    <property type="protein sequence ID" value="MDT0354118.1"/>
    <property type="molecule type" value="Genomic_DNA"/>
</dbReference>
<feature type="compositionally biased region" description="Basic residues" evidence="1">
    <location>
        <begin position="85"/>
        <end position="94"/>
    </location>
</feature>
<protein>
    <submittedName>
        <fullName evidence="2">Uncharacterized protein</fullName>
    </submittedName>
</protein>